<organism evidence="2 3">
    <name type="scientific">Halosimplex pelagicum</name>
    <dbReference type="NCBI Taxonomy" id="869886"/>
    <lineage>
        <taxon>Archaea</taxon>
        <taxon>Methanobacteriati</taxon>
        <taxon>Methanobacteriota</taxon>
        <taxon>Stenosarchaea group</taxon>
        <taxon>Halobacteria</taxon>
        <taxon>Halobacteriales</taxon>
        <taxon>Haloarculaceae</taxon>
        <taxon>Halosimplex</taxon>
    </lineage>
</organism>
<gene>
    <name evidence="2" type="ORF">HZS54_06775</name>
</gene>
<evidence type="ECO:0000256" key="1">
    <source>
        <dbReference type="SAM" id="Phobius"/>
    </source>
</evidence>
<accession>A0A7D5P9S7</accession>
<evidence type="ECO:0000313" key="3">
    <source>
        <dbReference type="Proteomes" id="UP000509346"/>
    </source>
</evidence>
<dbReference type="Pfam" id="PF26161">
    <property type="entry name" value="DUF8044"/>
    <property type="match status" value="1"/>
</dbReference>
<feature type="transmembrane region" description="Helical" evidence="1">
    <location>
        <begin position="65"/>
        <end position="86"/>
    </location>
</feature>
<keyword evidence="1" id="KW-1133">Transmembrane helix</keyword>
<evidence type="ECO:0000313" key="2">
    <source>
        <dbReference type="EMBL" id="QLH81345.1"/>
    </source>
</evidence>
<name>A0A7D5P9S7_9EURY</name>
<dbReference type="OrthoDB" id="146654at2157"/>
<dbReference type="RefSeq" id="WP_179921247.1">
    <property type="nucleotide sequence ID" value="NZ_CP058909.1"/>
</dbReference>
<feature type="transmembrane region" description="Helical" evidence="1">
    <location>
        <begin position="35"/>
        <end position="53"/>
    </location>
</feature>
<dbReference type="InterPro" id="IPR058357">
    <property type="entry name" value="DUF8044"/>
</dbReference>
<reference evidence="2 3" key="1">
    <citation type="submission" date="2020-07" db="EMBL/GenBank/DDBJ databases">
        <title>Halosimplex litoreum sp. nov. and Halosimplex rubrum sp. nov., isolated from different salt environments.</title>
        <authorList>
            <person name="Cui H."/>
        </authorList>
    </citation>
    <scope>NUCLEOTIDE SEQUENCE [LARGE SCALE GENOMIC DNA]</scope>
    <source>
        <strain evidence="2 3">R2</strain>
    </source>
</reference>
<dbReference type="EMBL" id="CP058909">
    <property type="protein sequence ID" value="QLH81345.1"/>
    <property type="molecule type" value="Genomic_DNA"/>
</dbReference>
<dbReference type="AlphaFoldDB" id="A0A7D5P9S7"/>
<dbReference type="GeneID" id="56082278"/>
<proteinExistence type="predicted"/>
<dbReference type="KEGG" id="hpel:HZS54_06775"/>
<dbReference type="Proteomes" id="UP000509346">
    <property type="component" value="Chromosome"/>
</dbReference>
<sequence>MSLTGRRRFVQGNLVWLLATALALVLLDALTLELFFVVALIGFLVTLELATPVSVTPRWRRRLRWIVAVGLLVFGYIVVRRILVILPPGVLP</sequence>
<keyword evidence="3" id="KW-1185">Reference proteome</keyword>
<keyword evidence="1" id="KW-0812">Transmembrane</keyword>
<keyword evidence="1" id="KW-0472">Membrane</keyword>
<feature type="transmembrane region" description="Helical" evidence="1">
    <location>
        <begin position="12"/>
        <end position="29"/>
    </location>
</feature>
<protein>
    <submittedName>
        <fullName evidence="2">Uncharacterized protein</fullName>
    </submittedName>
</protein>